<evidence type="ECO:0000313" key="3">
    <source>
        <dbReference type="EMBL" id="AOA57217.1"/>
    </source>
</evidence>
<reference evidence="3 4" key="1">
    <citation type="submission" date="2016-08" db="EMBL/GenBank/DDBJ databases">
        <authorList>
            <person name="Seilhamer J.J."/>
        </authorList>
    </citation>
    <scope>NUCLEOTIDE SEQUENCE [LARGE SCALE GENOMIC DNA]</scope>
    <source>
        <strain evidence="3 4">BRTC-1</strain>
    </source>
</reference>
<organism evidence="3 4">
    <name type="scientific">Acinetobacter larvae</name>
    <dbReference type="NCBI Taxonomy" id="1789224"/>
    <lineage>
        <taxon>Bacteria</taxon>
        <taxon>Pseudomonadati</taxon>
        <taxon>Pseudomonadota</taxon>
        <taxon>Gammaproteobacteria</taxon>
        <taxon>Moraxellales</taxon>
        <taxon>Moraxellaceae</taxon>
        <taxon>Acinetobacter</taxon>
    </lineage>
</organism>
<feature type="domain" description="DUF4062" evidence="2">
    <location>
        <begin position="7"/>
        <end position="85"/>
    </location>
</feature>
<keyword evidence="1" id="KW-0175">Coiled coil</keyword>
<dbReference type="AlphaFoldDB" id="A0A1B2LWB0"/>
<evidence type="ECO:0000256" key="1">
    <source>
        <dbReference type="SAM" id="Coils"/>
    </source>
</evidence>
<feature type="coiled-coil region" evidence="1">
    <location>
        <begin position="194"/>
        <end position="221"/>
    </location>
</feature>
<dbReference type="InterPro" id="IPR025139">
    <property type="entry name" value="DUF4062"/>
</dbReference>
<dbReference type="RefSeq" id="WP_067551843.1">
    <property type="nucleotide sequence ID" value="NZ_CP016895.1"/>
</dbReference>
<evidence type="ECO:0000259" key="2">
    <source>
        <dbReference type="Pfam" id="PF13271"/>
    </source>
</evidence>
<accession>A0A1B2LWB0</accession>
<protein>
    <recommendedName>
        <fullName evidence="2">DUF4062 domain-containing protein</fullName>
    </recommendedName>
</protein>
<dbReference type="Proteomes" id="UP000093391">
    <property type="component" value="Chromosome"/>
</dbReference>
<dbReference type="Pfam" id="PF13271">
    <property type="entry name" value="DUF4062"/>
    <property type="match status" value="1"/>
</dbReference>
<sequence length="356" mass="41366">MLDKRYQVFVSSSGEEMRPERTVIMQTLMSMGFFSWGLEQRSPLGTALARRQIEECDYVLLLLGSQYGACSSSGIGYLHLDYIYAVTKQKPIIVFMHAEPLRHALALQPDTLSCATTTATLAVDDKHVAPLQQATQHQPRLDDKFLAFRQQLQRDQDQVFCYQNCKDLESSLRSRMLQLLERYPVVGWVRPQNLQILQDEIDDLKIKLAQLRLLLNQQQIDPFLQLPEVQLDELFRFEYQIHAYQEGNFKEIVLSRQSNWRLILKVLAQHFSQPLPEAFFPKIINDELNRVALSDVQQYMPHAQFVARAQINVRALHTIKLQMRKNEWIVPVGRDDRQQMLWKLTKLGEELAATIG</sequence>
<keyword evidence="4" id="KW-1185">Reference proteome</keyword>
<gene>
    <name evidence="3" type="ORF">BFG52_01835</name>
</gene>
<evidence type="ECO:0000313" key="4">
    <source>
        <dbReference type="Proteomes" id="UP000093391"/>
    </source>
</evidence>
<proteinExistence type="predicted"/>
<dbReference type="OrthoDB" id="72299at2"/>
<dbReference type="EMBL" id="CP016895">
    <property type="protein sequence ID" value="AOA57217.1"/>
    <property type="molecule type" value="Genomic_DNA"/>
</dbReference>
<name>A0A1B2LWB0_9GAMM</name>
<dbReference type="KEGG" id="ala:BFG52_01835"/>
<dbReference type="STRING" id="1789224.BFG52_01835"/>